<feature type="region of interest" description="Disordered" evidence="3">
    <location>
        <begin position="1"/>
        <end position="45"/>
    </location>
</feature>
<name>A0A1I7W0R9_LOALO</name>
<evidence type="ECO:0000256" key="3">
    <source>
        <dbReference type="SAM" id="MobiDB-lite"/>
    </source>
</evidence>
<dbReference type="eggNOG" id="KOG3541">
    <property type="taxonomic scope" value="Eukaryota"/>
</dbReference>
<evidence type="ECO:0000259" key="4">
    <source>
        <dbReference type="PROSITE" id="PS50009"/>
    </source>
</evidence>
<dbReference type="SUPFAM" id="SSF48366">
    <property type="entry name" value="Ras GEF"/>
    <property type="match status" value="1"/>
</dbReference>
<dbReference type="Proteomes" id="UP000095285">
    <property type="component" value="Unassembled WGS sequence"/>
</dbReference>
<feature type="domain" description="N-terminal Ras-GEF" evidence="5">
    <location>
        <begin position="57"/>
        <end position="186"/>
    </location>
</feature>
<evidence type="ECO:0000256" key="1">
    <source>
        <dbReference type="ARBA" id="ARBA00022658"/>
    </source>
</evidence>
<organism evidence="6 7">
    <name type="scientific">Loa loa</name>
    <name type="common">Eye worm</name>
    <name type="synonym">Filaria loa</name>
    <dbReference type="NCBI Taxonomy" id="7209"/>
    <lineage>
        <taxon>Eukaryota</taxon>
        <taxon>Metazoa</taxon>
        <taxon>Ecdysozoa</taxon>
        <taxon>Nematoda</taxon>
        <taxon>Chromadorea</taxon>
        <taxon>Rhabditida</taxon>
        <taxon>Spirurina</taxon>
        <taxon>Spiruromorpha</taxon>
        <taxon>Filarioidea</taxon>
        <taxon>Onchocercidae</taxon>
        <taxon>Loa</taxon>
    </lineage>
</organism>
<evidence type="ECO:0000256" key="2">
    <source>
        <dbReference type="PROSITE-ProRule" id="PRU00168"/>
    </source>
</evidence>
<dbReference type="SMART" id="SM00147">
    <property type="entry name" value="RasGEF"/>
    <property type="match status" value="1"/>
</dbReference>
<evidence type="ECO:0000259" key="5">
    <source>
        <dbReference type="PROSITE" id="PS50212"/>
    </source>
</evidence>
<feature type="compositionally biased region" description="Polar residues" evidence="3">
    <location>
        <begin position="1"/>
        <end position="11"/>
    </location>
</feature>
<dbReference type="InterPro" id="IPR036964">
    <property type="entry name" value="RASGEF_cat_dom_sf"/>
</dbReference>
<evidence type="ECO:0000313" key="6">
    <source>
        <dbReference type="Proteomes" id="UP000095285"/>
    </source>
</evidence>
<dbReference type="InterPro" id="IPR008937">
    <property type="entry name" value="Ras-like_GEF"/>
</dbReference>
<accession>A0A1I7W0R9</accession>
<dbReference type="PANTHER" id="PTHR23113">
    <property type="entry name" value="GUANINE NUCLEOTIDE EXCHANGE FACTOR"/>
    <property type="match status" value="1"/>
</dbReference>
<dbReference type="InterPro" id="IPR001895">
    <property type="entry name" value="RASGEF_cat_dom"/>
</dbReference>
<dbReference type="InterPro" id="IPR023578">
    <property type="entry name" value="Ras_GEF_dom_sf"/>
</dbReference>
<dbReference type="Pfam" id="PF00617">
    <property type="entry name" value="RasGEF"/>
    <property type="match status" value="1"/>
</dbReference>
<evidence type="ECO:0000313" key="7">
    <source>
        <dbReference type="WBParaSite" id="EN70_8392"/>
    </source>
</evidence>
<dbReference type="GO" id="GO:0005085">
    <property type="term" value="F:guanyl-nucleotide exchange factor activity"/>
    <property type="evidence" value="ECO:0007669"/>
    <property type="project" value="UniProtKB-KW"/>
</dbReference>
<dbReference type="Gene3D" id="1.20.870.10">
    <property type="entry name" value="Son of sevenless (SoS) protein Chain: S domain 1"/>
    <property type="match status" value="1"/>
</dbReference>
<dbReference type="PROSITE" id="PS50212">
    <property type="entry name" value="RASGEF_NTER"/>
    <property type="match status" value="1"/>
</dbReference>
<dbReference type="Gene3D" id="1.10.840.10">
    <property type="entry name" value="Ras guanine-nucleotide exchange factors catalytic domain"/>
    <property type="match status" value="1"/>
</dbReference>
<feature type="domain" description="Ras-GEF" evidence="4">
    <location>
        <begin position="195"/>
        <end position="437"/>
    </location>
</feature>
<dbReference type="GO" id="GO:0007265">
    <property type="term" value="P:Ras protein signal transduction"/>
    <property type="evidence" value="ECO:0007669"/>
    <property type="project" value="TreeGrafter"/>
</dbReference>
<dbReference type="GO" id="GO:0005886">
    <property type="term" value="C:plasma membrane"/>
    <property type="evidence" value="ECO:0007669"/>
    <property type="project" value="TreeGrafter"/>
</dbReference>
<feature type="compositionally biased region" description="Polar residues" evidence="3">
    <location>
        <begin position="29"/>
        <end position="45"/>
    </location>
</feature>
<proteinExistence type="predicted"/>
<reference evidence="7" key="2">
    <citation type="submission" date="2016-11" db="UniProtKB">
        <authorList>
            <consortium name="WormBaseParasite"/>
        </authorList>
    </citation>
    <scope>IDENTIFICATION</scope>
</reference>
<dbReference type="AlphaFoldDB" id="A0A1I7W0R9"/>
<dbReference type="CDD" id="cd06224">
    <property type="entry name" value="REM"/>
    <property type="match status" value="1"/>
</dbReference>
<dbReference type="SMART" id="SM00229">
    <property type="entry name" value="RasGEFN"/>
    <property type="match status" value="1"/>
</dbReference>
<keyword evidence="1 2" id="KW-0344">Guanine-nucleotide releasing factor</keyword>
<dbReference type="PROSITE" id="PS50009">
    <property type="entry name" value="RASGEF_CAT"/>
    <property type="match status" value="1"/>
</dbReference>
<keyword evidence="6" id="KW-1185">Reference proteome</keyword>
<reference evidence="6" key="1">
    <citation type="submission" date="2012-04" db="EMBL/GenBank/DDBJ databases">
        <title>The Genome Sequence of Loa loa.</title>
        <authorList>
            <consortium name="The Broad Institute Genome Sequencing Platform"/>
            <consortium name="Broad Institute Genome Sequencing Center for Infectious Disease"/>
            <person name="Nutman T.B."/>
            <person name="Fink D.L."/>
            <person name="Russ C."/>
            <person name="Young S."/>
            <person name="Zeng Q."/>
            <person name="Gargeya S."/>
            <person name="Alvarado L."/>
            <person name="Berlin A."/>
            <person name="Chapman S.B."/>
            <person name="Chen Z."/>
            <person name="Freedman E."/>
            <person name="Gellesch M."/>
            <person name="Goldberg J."/>
            <person name="Griggs A."/>
            <person name="Gujja S."/>
            <person name="Heilman E.R."/>
            <person name="Heiman D."/>
            <person name="Howarth C."/>
            <person name="Mehta T."/>
            <person name="Neiman D."/>
            <person name="Pearson M."/>
            <person name="Roberts A."/>
            <person name="Saif S."/>
            <person name="Shea T."/>
            <person name="Shenoy N."/>
            <person name="Sisk P."/>
            <person name="Stolte C."/>
            <person name="Sykes S."/>
            <person name="White J."/>
            <person name="Yandava C."/>
            <person name="Haas B."/>
            <person name="Henn M.R."/>
            <person name="Nusbaum C."/>
            <person name="Birren B."/>
        </authorList>
    </citation>
    <scope>NUCLEOTIDE SEQUENCE [LARGE SCALE GENOMIC DNA]</scope>
</reference>
<dbReference type="Pfam" id="PF00618">
    <property type="entry name" value="RasGEF_N"/>
    <property type="match status" value="1"/>
</dbReference>
<dbReference type="PANTHER" id="PTHR23113:SF356">
    <property type="entry name" value="FI05912P-RELATED"/>
    <property type="match status" value="1"/>
</dbReference>
<dbReference type="WBParaSite" id="EN70_8392">
    <property type="protein sequence ID" value="EN70_8392"/>
    <property type="gene ID" value="EN70_8392"/>
</dbReference>
<protein>
    <submittedName>
        <fullName evidence="7">Ras-GEF domain-containing protein</fullName>
    </submittedName>
</protein>
<dbReference type="STRING" id="7209.A0A1I7W0R9"/>
<dbReference type="InterPro" id="IPR000651">
    <property type="entry name" value="Ras-like_Gua-exchang_fac_N"/>
</dbReference>
<sequence>MLISMASNDLPNGNRKRKEDDQGKINKQKPMSKQDPLTGNPSTSYPIFEEHDKVFDKEGSLMSVTLDSLIELLIPSHSYSPEQSYIFAALLNIRIFISPPDLLQKILQQCVFKQNATNANFTKEGRTRNFRGIYKLCLEWTQSIPYDFRDEQMQQRLLDRAERFGRALTNISSSMGQVLNTEDTNYKGLVEICPNPTTLARQMTLIELERLNMIGPDEIVYASMDDDARKRYGNRTNNIRYYIDWSNRLTYLTATEILRCSKRQCRVHTIEYFIDVAKECINVGNFNSFMAIVAALSLPLIARLKKTWNRVEKSKLEILRHQFDPTANFVSYRSTLKAAIWRFNSARNESDAIIIPFFGLLMKDLSLLHRQCAQLLPNGHINFKMFSQFGSEVSNFVKWKNRKCLFERDTRTLHQLLLSRTLTEKQLIKLSYNCEVAEQTAEKELYRRLKNDNETQ</sequence>